<protein>
    <submittedName>
        <fullName evidence="1">Uncharacterized protein</fullName>
    </submittedName>
</protein>
<name>A0A2Z6NNE5_TRISU</name>
<keyword evidence="2" id="KW-1185">Reference proteome</keyword>
<sequence>MPSYSERIQRLMKLENLVTLNGLKVRGASTRKSSRECSRKRPESNKFSCCGNCHGVSIWLQNIIESKHNRKQKGGLCS</sequence>
<gene>
    <name evidence="1" type="ORF">TSUD_25000</name>
</gene>
<evidence type="ECO:0000313" key="2">
    <source>
        <dbReference type="Proteomes" id="UP000242715"/>
    </source>
</evidence>
<organism evidence="1 2">
    <name type="scientific">Trifolium subterraneum</name>
    <name type="common">Subterranean clover</name>
    <dbReference type="NCBI Taxonomy" id="3900"/>
    <lineage>
        <taxon>Eukaryota</taxon>
        <taxon>Viridiplantae</taxon>
        <taxon>Streptophyta</taxon>
        <taxon>Embryophyta</taxon>
        <taxon>Tracheophyta</taxon>
        <taxon>Spermatophyta</taxon>
        <taxon>Magnoliopsida</taxon>
        <taxon>eudicotyledons</taxon>
        <taxon>Gunneridae</taxon>
        <taxon>Pentapetalae</taxon>
        <taxon>rosids</taxon>
        <taxon>fabids</taxon>
        <taxon>Fabales</taxon>
        <taxon>Fabaceae</taxon>
        <taxon>Papilionoideae</taxon>
        <taxon>50 kb inversion clade</taxon>
        <taxon>NPAAA clade</taxon>
        <taxon>Hologalegina</taxon>
        <taxon>IRL clade</taxon>
        <taxon>Trifolieae</taxon>
        <taxon>Trifolium</taxon>
    </lineage>
</organism>
<accession>A0A2Z6NNE5</accession>
<reference evidence="2" key="1">
    <citation type="journal article" date="2017" name="Front. Plant Sci.">
        <title>Climate Clever Clovers: New Paradigm to Reduce the Environmental Footprint of Ruminants by Breeding Low Methanogenic Forages Utilizing Haplotype Variation.</title>
        <authorList>
            <person name="Kaur P."/>
            <person name="Appels R."/>
            <person name="Bayer P.E."/>
            <person name="Keeble-Gagnere G."/>
            <person name="Wang J."/>
            <person name="Hirakawa H."/>
            <person name="Shirasawa K."/>
            <person name="Vercoe P."/>
            <person name="Stefanova K."/>
            <person name="Durmic Z."/>
            <person name="Nichols P."/>
            <person name="Revell C."/>
            <person name="Isobe S.N."/>
            <person name="Edwards D."/>
            <person name="Erskine W."/>
        </authorList>
    </citation>
    <scope>NUCLEOTIDE SEQUENCE [LARGE SCALE GENOMIC DNA]</scope>
    <source>
        <strain evidence="2">cv. Daliak</strain>
    </source>
</reference>
<dbReference type="AlphaFoldDB" id="A0A2Z6NNE5"/>
<proteinExistence type="predicted"/>
<dbReference type="Proteomes" id="UP000242715">
    <property type="component" value="Unassembled WGS sequence"/>
</dbReference>
<dbReference type="EMBL" id="DF974158">
    <property type="protein sequence ID" value="GAU45898.1"/>
    <property type="molecule type" value="Genomic_DNA"/>
</dbReference>
<evidence type="ECO:0000313" key="1">
    <source>
        <dbReference type="EMBL" id="GAU45898.1"/>
    </source>
</evidence>